<reference evidence="1 2" key="1">
    <citation type="journal article" date="2019" name="Sci. Rep.">
        <title>Orb-weaving spider Araneus ventricosus genome elucidates the spidroin gene catalogue.</title>
        <authorList>
            <person name="Kono N."/>
            <person name="Nakamura H."/>
            <person name="Ohtoshi R."/>
            <person name="Moran D.A.P."/>
            <person name="Shinohara A."/>
            <person name="Yoshida Y."/>
            <person name="Fujiwara M."/>
            <person name="Mori M."/>
            <person name="Tomita M."/>
            <person name="Arakawa K."/>
        </authorList>
    </citation>
    <scope>NUCLEOTIDE SEQUENCE [LARGE SCALE GENOMIC DNA]</scope>
</reference>
<proteinExistence type="predicted"/>
<evidence type="ECO:0000313" key="1">
    <source>
        <dbReference type="EMBL" id="GBN35258.1"/>
    </source>
</evidence>
<comment type="caution">
    <text evidence="1">The sequence shown here is derived from an EMBL/GenBank/DDBJ whole genome shotgun (WGS) entry which is preliminary data.</text>
</comment>
<dbReference type="AlphaFoldDB" id="A0A4Y2N744"/>
<evidence type="ECO:0000313" key="2">
    <source>
        <dbReference type="Proteomes" id="UP000499080"/>
    </source>
</evidence>
<dbReference type="EMBL" id="BGPR01126652">
    <property type="protein sequence ID" value="GBN35258.1"/>
    <property type="molecule type" value="Genomic_DNA"/>
</dbReference>
<organism evidence="1 2">
    <name type="scientific">Araneus ventricosus</name>
    <name type="common">Orbweaver spider</name>
    <name type="synonym">Epeira ventricosa</name>
    <dbReference type="NCBI Taxonomy" id="182803"/>
    <lineage>
        <taxon>Eukaryota</taxon>
        <taxon>Metazoa</taxon>
        <taxon>Ecdysozoa</taxon>
        <taxon>Arthropoda</taxon>
        <taxon>Chelicerata</taxon>
        <taxon>Arachnida</taxon>
        <taxon>Araneae</taxon>
        <taxon>Araneomorphae</taxon>
        <taxon>Entelegynae</taxon>
        <taxon>Araneoidea</taxon>
        <taxon>Araneidae</taxon>
        <taxon>Araneus</taxon>
    </lineage>
</organism>
<gene>
    <name evidence="1" type="ORF">AVEN_239442_1</name>
</gene>
<name>A0A4Y2N744_ARAVE</name>
<sequence length="99" mass="11317">MPVQRRDAPKLGSLPKTNSGVIFFQSSKDLTRRWPNIVRFVPVTTRWRSDAHMMLLDVTEDQMSLRGQMEIGELSRWRVQLSLAPSKGKLNNCPAIDHA</sequence>
<dbReference type="Proteomes" id="UP000499080">
    <property type="component" value="Unassembled WGS sequence"/>
</dbReference>
<keyword evidence="2" id="KW-1185">Reference proteome</keyword>
<protein>
    <submittedName>
        <fullName evidence="1">Uncharacterized protein</fullName>
    </submittedName>
</protein>
<accession>A0A4Y2N744</accession>